<organism evidence="1 2">
    <name type="scientific">Thiothrix lacustris</name>
    <dbReference type="NCBI Taxonomy" id="525917"/>
    <lineage>
        <taxon>Bacteria</taxon>
        <taxon>Pseudomonadati</taxon>
        <taxon>Pseudomonadota</taxon>
        <taxon>Gammaproteobacteria</taxon>
        <taxon>Thiotrichales</taxon>
        <taxon>Thiotrichaceae</taxon>
        <taxon>Thiothrix</taxon>
    </lineage>
</organism>
<gene>
    <name evidence="1" type="ORF">RCF98_00560</name>
</gene>
<dbReference type="RefSeq" id="WP_308895445.1">
    <property type="nucleotide sequence ID" value="NZ_CP133218.1"/>
</dbReference>
<sequence length="236" mass="26734">MAKPEALNKEALISSLEAAQNARQHFKNVVDKFVQTKRLTLDSENERLELKELEESAKLRFEQTMDDSIFTDLEAKRQKLTASKQHNAFVLGTLRGVLDNAAQDMNRTNAALAEQGSLQWAMVANETINDIEQQTIELLLKSLFIRRKVNNGNYSRGQFHESIGFDVLKAHLETLLEEVNIRETLDKVVNDLPDIPYLPPLANNAHAIIERVQNFEGQAGYGTWGNMTAKQLCREV</sequence>
<evidence type="ECO:0000313" key="1">
    <source>
        <dbReference type="EMBL" id="WML90860.1"/>
    </source>
</evidence>
<reference evidence="1 2" key="1">
    <citation type="submission" date="2023-08" db="EMBL/GenBank/DDBJ databases">
        <title>New molecular markers tilS and rpoB for phylogenetic and monitoring studies of the genus Thiothrix biodiversity.</title>
        <authorList>
            <person name="Ravin N.V."/>
            <person name="Smolyakov D."/>
            <person name="Markov N.D."/>
            <person name="Beletsky A.V."/>
            <person name="Mardanov A.V."/>
            <person name="Rudenko T.S."/>
            <person name="Grabovich M.Y."/>
        </authorList>
    </citation>
    <scope>NUCLEOTIDE SEQUENCE [LARGE SCALE GENOMIC DNA]</scope>
    <source>
        <strain evidence="1 2">MK1</strain>
    </source>
</reference>
<accession>A0ABY9MU06</accession>
<name>A0ABY9MU06_9GAMM</name>
<keyword evidence="2" id="KW-1185">Reference proteome</keyword>
<evidence type="ECO:0000313" key="2">
    <source>
        <dbReference type="Proteomes" id="UP001236657"/>
    </source>
</evidence>
<proteinExistence type="predicted"/>
<protein>
    <submittedName>
        <fullName evidence="1">Uncharacterized protein</fullName>
    </submittedName>
</protein>
<dbReference type="EMBL" id="CP133218">
    <property type="protein sequence ID" value="WML90860.1"/>
    <property type="molecule type" value="Genomic_DNA"/>
</dbReference>
<dbReference type="Proteomes" id="UP001236657">
    <property type="component" value="Chromosome"/>
</dbReference>